<keyword evidence="3" id="KW-0804">Transcription</keyword>
<dbReference type="InterPro" id="IPR001647">
    <property type="entry name" value="HTH_TetR"/>
</dbReference>
<evidence type="ECO:0000256" key="1">
    <source>
        <dbReference type="ARBA" id="ARBA00023015"/>
    </source>
</evidence>
<keyword evidence="2" id="KW-0238">DNA-binding</keyword>
<gene>
    <name evidence="6" type="ORF">GCM10022222_34460</name>
</gene>
<evidence type="ECO:0000259" key="5">
    <source>
        <dbReference type="Pfam" id="PF16859"/>
    </source>
</evidence>
<protein>
    <submittedName>
        <fullName evidence="6">TetR/AcrR family transcriptional regulator</fullName>
    </submittedName>
</protein>
<dbReference type="PANTHER" id="PTHR30055">
    <property type="entry name" value="HTH-TYPE TRANSCRIPTIONAL REGULATOR RUTR"/>
    <property type="match status" value="1"/>
</dbReference>
<comment type="caution">
    <text evidence="6">The sequence shown here is derived from an EMBL/GenBank/DDBJ whole genome shotgun (WGS) entry which is preliminary data.</text>
</comment>
<sequence>MEAIAARATASKATVYRHWPAKAVLVMDAFMARVDPAAPFPDTGSAVEDFVRQLRATATVFGTDPVHSMLVGLITALPGDRELQKAFRTSYMEPRRAQAEVTMRRGQERGELIADLSLDRLFDQLYGAVYLRLILGTPLTAAEAESAVRQAFRGILAEAHR</sequence>
<organism evidence="6 7">
    <name type="scientific">Amycolatopsis ultiminotia</name>
    <dbReference type="NCBI Taxonomy" id="543629"/>
    <lineage>
        <taxon>Bacteria</taxon>
        <taxon>Bacillati</taxon>
        <taxon>Actinomycetota</taxon>
        <taxon>Actinomycetes</taxon>
        <taxon>Pseudonocardiales</taxon>
        <taxon>Pseudonocardiaceae</taxon>
        <taxon>Amycolatopsis</taxon>
    </lineage>
</organism>
<name>A0ABP6WB76_9PSEU</name>
<accession>A0ABP6WB76</accession>
<dbReference type="SUPFAM" id="SSF48498">
    <property type="entry name" value="Tetracyclin repressor-like, C-terminal domain"/>
    <property type="match status" value="1"/>
</dbReference>
<keyword evidence="1" id="KW-0805">Transcription regulation</keyword>
<dbReference type="Gene3D" id="1.10.357.10">
    <property type="entry name" value="Tetracycline Repressor, domain 2"/>
    <property type="match status" value="1"/>
</dbReference>
<dbReference type="InterPro" id="IPR050109">
    <property type="entry name" value="HTH-type_TetR-like_transc_reg"/>
</dbReference>
<dbReference type="EMBL" id="BAAAZN010000006">
    <property type="protein sequence ID" value="GAA3547964.1"/>
    <property type="molecule type" value="Genomic_DNA"/>
</dbReference>
<dbReference type="InterPro" id="IPR009057">
    <property type="entry name" value="Homeodomain-like_sf"/>
</dbReference>
<keyword evidence="7" id="KW-1185">Reference proteome</keyword>
<dbReference type="Pfam" id="PF16859">
    <property type="entry name" value="TetR_C_11"/>
    <property type="match status" value="1"/>
</dbReference>
<reference evidence="7" key="1">
    <citation type="journal article" date="2019" name="Int. J. Syst. Evol. Microbiol.">
        <title>The Global Catalogue of Microorganisms (GCM) 10K type strain sequencing project: providing services to taxonomists for standard genome sequencing and annotation.</title>
        <authorList>
            <consortium name="The Broad Institute Genomics Platform"/>
            <consortium name="The Broad Institute Genome Sequencing Center for Infectious Disease"/>
            <person name="Wu L."/>
            <person name="Ma J."/>
        </authorList>
    </citation>
    <scope>NUCLEOTIDE SEQUENCE [LARGE SCALE GENOMIC DNA]</scope>
    <source>
        <strain evidence="7">JCM 16898</strain>
    </source>
</reference>
<evidence type="ECO:0000313" key="7">
    <source>
        <dbReference type="Proteomes" id="UP001500689"/>
    </source>
</evidence>
<dbReference type="Proteomes" id="UP001500689">
    <property type="component" value="Unassembled WGS sequence"/>
</dbReference>
<feature type="domain" description="Tetracyclin repressor-like C-terminal" evidence="5">
    <location>
        <begin position="41"/>
        <end position="150"/>
    </location>
</feature>
<dbReference type="PANTHER" id="PTHR30055:SF148">
    <property type="entry name" value="TETR-FAMILY TRANSCRIPTIONAL REGULATOR"/>
    <property type="match status" value="1"/>
</dbReference>
<dbReference type="InterPro" id="IPR036271">
    <property type="entry name" value="Tet_transcr_reg_TetR-rel_C_sf"/>
</dbReference>
<dbReference type="Gene3D" id="1.10.10.60">
    <property type="entry name" value="Homeodomain-like"/>
    <property type="match status" value="1"/>
</dbReference>
<dbReference type="Pfam" id="PF00440">
    <property type="entry name" value="TetR_N"/>
    <property type="match status" value="1"/>
</dbReference>
<feature type="domain" description="HTH tetR-type" evidence="4">
    <location>
        <begin position="1"/>
        <end position="26"/>
    </location>
</feature>
<dbReference type="SUPFAM" id="SSF46689">
    <property type="entry name" value="Homeodomain-like"/>
    <property type="match status" value="1"/>
</dbReference>
<dbReference type="InterPro" id="IPR011075">
    <property type="entry name" value="TetR_C"/>
</dbReference>
<proteinExistence type="predicted"/>
<evidence type="ECO:0000313" key="6">
    <source>
        <dbReference type="EMBL" id="GAA3547964.1"/>
    </source>
</evidence>
<evidence type="ECO:0000256" key="3">
    <source>
        <dbReference type="ARBA" id="ARBA00023163"/>
    </source>
</evidence>
<evidence type="ECO:0000256" key="2">
    <source>
        <dbReference type="ARBA" id="ARBA00023125"/>
    </source>
</evidence>
<evidence type="ECO:0000259" key="4">
    <source>
        <dbReference type="Pfam" id="PF00440"/>
    </source>
</evidence>